<accession>A0A926DQ21</accession>
<keyword evidence="5" id="KW-0472">Membrane</keyword>
<dbReference type="Gene3D" id="2.60.40.10">
    <property type="entry name" value="Immunoglobulins"/>
    <property type="match status" value="1"/>
</dbReference>
<comment type="caution">
    <text evidence="11">The sequence shown here is derived from an EMBL/GenBank/DDBJ whole genome shotgun (WGS) entry which is preliminary data.</text>
</comment>
<dbReference type="InterPro" id="IPR041033">
    <property type="entry name" value="SpaA_PFL_dom_1"/>
</dbReference>
<feature type="region of interest" description="Disordered" evidence="4">
    <location>
        <begin position="876"/>
        <end position="905"/>
    </location>
</feature>
<dbReference type="NCBIfam" id="TIGR03786">
    <property type="entry name" value="strep_pil_rpt"/>
    <property type="match status" value="1"/>
</dbReference>
<gene>
    <name evidence="11" type="ORF">H8730_06035</name>
</gene>
<dbReference type="InterPro" id="IPR038174">
    <property type="entry name" value="Strep_pil_link_sf"/>
</dbReference>
<feature type="transmembrane region" description="Helical" evidence="5">
    <location>
        <begin position="911"/>
        <end position="932"/>
    </location>
</feature>
<dbReference type="PANTHER" id="PTHR36108:SF13">
    <property type="entry name" value="COLOSSIN-B-RELATED"/>
    <property type="match status" value="1"/>
</dbReference>
<evidence type="ECO:0000256" key="5">
    <source>
        <dbReference type="SAM" id="Phobius"/>
    </source>
</evidence>
<dbReference type="AlphaFoldDB" id="A0A926DQ21"/>
<evidence type="ECO:0000256" key="1">
    <source>
        <dbReference type="ARBA" id="ARBA00007257"/>
    </source>
</evidence>
<dbReference type="InterPro" id="IPR046022">
    <property type="entry name" value="DUF5979"/>
</dbReference>
<proteinExistence type="inferred from homology"/>
<evidence type="ECO:0000256" key="2">
    <source>
        <dbReference type="ARBA" id="ARBA00022525"/>
    </source>
</evidence>
<feature type="domain" description="CNA-B" evidence="6">
    <location>
        <begin position="794"/>
        <end position="876"/>
    </location>
</feature>
<reference evidence="11" key="1">
    <citation type="submission" date="2020-08" db="EMBL/GenBank/DDBJ databases">
        <title>Genome public.</title>
        <authorList>
            <person name="Liu C."/>
            <person name="Sun Q."/>
        </authorList>
    </citation>
    <scope>NUCLEOTIDE SEQUENCE</scope>
    <source>
        <strain evidence="11">NSJ-32</strain>
    </source>
</reference>
<evidence type="ECO:0000259" key="7">
    <source>
        <dbReference type="Pfam" id="PF12892"/>
    </source>
</evidence>
<dbReference type="InterPro" id="IPR022464">
    <property type="entry name" value="Strep_pil_isopept_link"/>
</dbReference>
<feature type="domain" description="DUF7601" evidence="10">
    <location>
        <begin position="298"/>
        <end position="357"/>
    </location>
</feature>
<feature type="domain" description="SpaA-like prealbumin fold" evidence="8">
    <location>
        <begin position="62"/>
        <end position="121"/>
    </location>
</feature>
<feature type="domain" description="Streptococcal pilin isopeptide linkage" evidence="7">
    <location>
        <begin position="668"/>
        <end position="783"/>
    </location>
</feature>
<dbReference type="EMBL" id="JACRSQ010000006">
    <property type="protein sequence ID" value="MBC8543098.1"/>
    <property type="molecule type" value="Genomic_DNA"/>
</dbReference>
<evidence type="ECO:0000313" key="12">
    <source>
        <dbReference type="Proteomes" id="UP000657006"/>
    </source>
</evidence>
<feature type="domain" description="CNA-B" evidence="6">
    <location>
        <begin position="573"/>
        <end position="656"/>
    </location>
</feature>
<dbReference type="Pfam" id="PF12892">
    <property type="entry name" value="FctA"/>
    <property type="match status" value="1"/>
</dbReference>
<keyword evidence="12" id="KW-1185">Reference proteome</keyword>
<dbReference type="Proteomes" id="UP000657006">
    <property type="component" value="Unassembled WGS sequence"/>
</dbReference>
<evidence type="ECO:0000259" key="8">
    <source>
        <dbReference type="Pfam" id="PF17802"/>
    </source>
</evidence>
<dbReference type="InterPro" id="IPR055382">
    <property type="entry name" value="DUF7601"/>
</dbReference>
<dbReference type="PANTHER" id="PTHR36108">
    <property type="entry name" value="COLOSSIN-B-RELATED"/>
    <property type="match status" value="1"/>
</dbReference>
<dbReference type="SUPFAM" id="SSF49478">
    <property type="entry name" value="Cna protein B-type domain"/>
    <property type="match status" value="2"/>
</dbReference>
<evidence type="ECO:0000256" key="3">
    <source>
        <dbReference type="ARBA" id="ARBA00022729"/>
    </source>
</evidence>
<feature type="domain" description="DUF7601" evidence="10">
    <location>
        <begin position="365"/>
        <end position="467"/>
    </location>
</feature>
<evidence type="ECO:0000259" key="6">
    <source>
        <dbReference type="Pfam" id="PF05738"/>
    </source>
</evidence>
<keyword evidence="5" id="KW-1133">Transmembrane helix</keyword>
<feature type="domain" description="DUF5979" evidence="9">
    <location>
        <begin position="479"/>
        <end position="565"/>
    </location>
</feature>
<evidence type="ECO:0000259" key="9">
    <source>
        <dbReference type="Pfam" id="PF19407"/>
    </source>
</evidence>
<evidence type="ECO:0000259" key="10">
    <source>
        <dbReference type="Pfam" id="PF24547"/>
    </source>
</evidence>
<keyword evidence="5" id="KW-0812">Transmembrane</keyword>
<sequence>MRTAIHRTISMVLAAVFVVGGLITGTLGWQSLGQSAKNETQSEVASYADVELVKLEKLPDGTKTETSVPDAVFYLFAKDGQQIGGRYVTDENGTISVSLEPGEYYFEESSPAPGFAFDKDEKGQQLTRYPFTVTGEETEAVVVTAYNIPLQGVLSVQKLVENADGSPLADEQKAQEFVFTVAFSGGGAYSYSIDGGEPQELTSGGTLQLKHNQTAVFEQIPVGVTYTVTEQPVPGYTVSGTGHTGTITEIGSAAVFTNTYTPSQTGSLTVSKEIVDASPDGSADIAKEFTFTAVISGKTETFVLKHGESKTFPDLPVGTTYTITETDYTAEGYAATVQEYTGQITGEEELRLPFANVYQPPMESGSLTVSKEVVGDNPEPDKEFAFAITFSDGGIYEYTVDGGEPQELTNGSLLVLKGGQQAIFANLPDGIAYTVREVDAAGYLPAVEEISGIIVGGENALARFQNRVPTEPEQLATLIITKKLAGEYPEADENKEFHFTLTIDGTETQFTLKSGESKDFEIPVGAQYEVREDDDSADGYALRMENGYGTAISGRTIEVTAINTYIGGVQAEIKGEKTWKLGGHTVALPESITVRLKNGDLLVEEIPVTPDENGQWHYNFTAPKYDVDGNEIAYTVEEAPVAGFIPSYDGFNILNTYIPPVEIDPPHIEKVVEGENAPETEFSFLLKGENNAPMPQGSDGNTKTIRRTGSGELEFGTFSFADFGVYTYTISELNTGADGWEYDNTMYTLTFTVTLEDGELHASYTLTRDGEAAEKALFTNRYDEKMTEPDTVEIAGNKTWNHGDNPEDKWPDSIVVEVYADGQLAAQRLVTAGDGWQYAFELPKYAEDGHEVVYTVGEVNVPDYTTEIKGYDVLNTYHSNKPADPDKPDESGEPDNPGNPTIPQTGDNSHLTIWVVLLFLSLTGLIMTPLLGKRKSRERKHKRH</sequence>
<dbReference type="Pfam" id="PF17802">
    <property type="entry name" value="SpaA"/>
    <property type="match status" value="1"/>
</dbReference>
<organism evidence="11 12">
    <name type="scientific">Bianquea renquensis</name>
    <dbReference type="NCBI Taxonomy" id="2763661"/>
    <lineage>
        <taxon>Bacteria</taxon>
        <taxon>Bacillati</taxon>
        <taxon>Bacillota</taxon>
        <taxon>Clostridia</taxon>
        <taxon>Eubacteriales</taxon>
        <taxon>Bianqueaceae</taxon>
        <taxon>Bianquea</taxon>
    </lineage>
</organism>
<dbReference type="RefSeq" id="WP_249289569.1">
    <property type="nucleotide sequence ID" value="NZ_JACRSQ010000006.1"/>
</dbReference>
<feature type="compositionally biased region" description="Basic and acidic residues" evidence="4">
    <location>
        <begin position="881"/>
        <end position="890"/>
    </location>
</feature>
<dbReference type="Pfam" id="PF05738">
    <property type="entry name" value="Cna_B"/>
    <property type="match status" value="2"/>
</dbReference>
<protein>
    <submittedName>
        <fullName evidence="11">Cna B-type domain-containing protein</fullName>
    </submittedName>
</protein>
<dbReference type="InterPro" id="IPR013783">
    <property type="entry name" value="Ig-like_fold"/>
</dbReference>
<dbReference type="Pfam" id="PF19407">
    <property type="entry name" value="DUF5979"/>
    <property type="match status" value="1"/>
</dbReference>
<dbReference type="Pfam" id="PF24547">
    <property type="entry name" value="DUF7601"/>
    <property type="match status" value="3"/>
</dbReference>
<dbReference type="InterPro" id="IPR008454">
    <property type="entry name" value="Collagen-bd_Cna-like_B-typ_dom"/>
</dbReference>
<feature type="domain" description="DUF7601" evidence="10">
    <location>
        <begin position="153"/>
        <end position="260"/>
    </location>
</feature>
<dbReference type="Gene3D" id="2.60.40.3050">
    <property type="match status" value="1"/>
</dbReference>
<evidence type="ECO:0000256" key="4">
    <source>
        <dbReference type="SAM" id="MobiDB-lite"/>
    </source>
</evidence>
<evidence type="ECO:0000313" key="11">
    <source>
        <dbReference type="EMBL" id="MBC8543098.1"/>
    </source>
</evidence>
<keyword evidence="3" id="KW-0732">Signal</keyword>
<keyword evidence="2" id="KW-0964">Secreted</keyword>
<name>A0A926DQ21_9FIRM</name>
<dbReference type="CDD" id="cd00222">
    <property type="entry name" value="CollagenBindB"/>
    <property type="match status" value="2"/>
</dbReference>
<comment type="similarity">
    <text evidence="1">Belongs to the serine-aspartate repeat-containing protein (SDr) family.</text>
</comment>
<dbReference type="Gene3D" id="2.60.40.1140">
    <property type="entry name" value="Collagen-binding surface protein Cna, B-type domain"/>
    <property type="match status" value="6"/>
</dbReference>